<dbReference type="InterPro" id="IPR014885">
    <property type="entry name" value="VASP_tetra"/>
</dbReference>
<dbReference type="Proteomes" id="UP000001357">
    <property type="component" value="Unassembled WGS sequence"/>
</dbReference>
<dbReference type="EMBL" id="CH991570">
    <property type="protein sequence ID" value="EDQ85868.1"/>
    <property type="molecule type" value="Genomic_DNA"/>
</dbReference>
<keyword evidence="4" id="KW-1185">Reference proteome</keyword>
<dbReference type="STRING" id="81824.A9V9I1"/>
<dbReference type="RefSeq" id="XP_001749347.1">
    <property type="nucleotide sequence ID" value="XM_001749295.1"/>
</dbReference>
<dbReference type="InParanoid" id="A9V9I1"/>
<dbReference type="Gene3D" id="2.30.29.30">
    <property type="entry name" value="Pleckstrin-homology domain (PH domain)/Phosphotyrosine-binding domain (PTB)"/>
    <property type="match status" value="1"/>
</dbReference>
<accession>A9V9I1</accession>
<gene>
    <name evidence="3" type="ORF">MONBRDRAFT_28813</name>
</gene>
<feature type="compositionally biased region" description="Polar residues" evidence="1">
    <location>
        <begin position="247"/>
        <end position="261"/>
    </location>
</feature>
<dbReference type="GeneID" id="5894560"/>
<feature type="region of interest" description="Disordered" evidence="1">
    <location>
        <begin position="196"/>
        <end position="265"/>
    </location>
</feature>
<dbReference type="AlphaFoldDB" id="A9V9I1"/>
<dbReference type="KEGG" id="mbr:MONBRDRAFT_28813"/>
<dbReference type="Pfam" id="PF08776">
    <property type="entry name" value="VASP_tetra"/>
    <property type="match status" value="1"/>
</dbReference>
<dbReference type="SUPFAM" id="SSF50729">
    <property type="entry name" value="PH domain-like"/>
    <property type="match status" value="1"/>
</dbReference>
<feature type="compositionally biased region" description="Low complexity" evidence="1">
    <location>
        <begin position="214"/>
        <end position="228"/>
    </location>
</feature>
<dbReference type="GO" id="GO:0005886">
    <property type="term" value="C:plasma membrane"/>
    <property type="evidence" value="ECO:0000318"/>
    <property type="project" value="GO_Central"/>
</dbReference>
<feature type="domain" description="VASP tetramerisation" evidence="2">
    <location>
        <begin position="264"/>
        <end position="298"/>
    </location>
</feature>
<dbReference type="InterPro" id="IPR038023">
    <property type="entry name" value="VASP_sf"/>
</dbReference>
<proteinExistence type="predicted"/>
<reference evidence="3 4" key="1">
    <citation type="journal article" date="2008" name="Nature">
        <title>The genome of the choanoflagellate Monosiga brevicollis and the origin of metazoans.</title>
        <authorList>
            <consortium name="JGI Sequencing"/>
            <person name="King N."/>
            <person name="Westbrook M.J."/>
            <person name="Young S.L."/>
            <person name="Kuo A."/>
            <person name="Abedin M."/>
            <person name="Chapman J."/>
            <person name="Fairclough S."/>
            <person name="Hellsten U."/>
            <person name="Isogai Y."/>
            <person name="Letunic I."/>
            <person name="Marr M."/>
            <person name="Pincus D."/>
            <person name="Putnam N."/>
            <person name="Rokas A."/>
            <person name="Wright K.J."/>
            <person name="Zuzow R."/>
            <person name="Dirks W."/>
            <person name="Good M."/>
            <person name="Goodstein D."/>
            <person name="Lemons D."/>
            <person name="Li W."/>
            <person name="Lyons J.B."/>
            <person name="Morris A."/>
            <person name="Nichols S."/>
            <person name="Richter D.J."/>
            <person name="Salamov A."/>
            <person name="Bork P."/>
            <person name="Lim W.A."/>
            <person name="Manning G."/>
            <person name="Miller W.T."/>
            <person name="McGinnis W."/>
            <person name="Shapiro H."/>
            <person name="Tjian R."/>
            <person name="Grigoriev I.V."/>
            <person name="Rokhsar D."/>
        </authorList>
    </citation>
    <scope>NUCLEOTIDE SEQUENCE [LARGE SCALE GENOMIC DNA]</scope>
    <source>
        <strain evidence="4">MX1 / ATCC 50154</strain>
    </source>
</reference>
<name>A9V9I1_MONBE</name>
<evidence type="ECO:0000313" key="4">
    <source>
        <dbReference type="Proteomes" id="UP000001357"/>
    </source>
</evidence>
<evidence type="ECO:0000259" key="2">
    <source>
        <dbReference type="Pfam" id="PF08776"/>
    </source>
</evidence>
<protein>
    <recommendedName>
        <fullName evidence="2">VASP tetramerisation domain-containing protein</fullName>
    </recommendedName>
</protein>
<dbReference type="Gene3D" id="1.20.5.1160">
    <property type="entry name" value="Vasodilator-stimulated phosphoprotein"/>
    <property type="match status" value="1"/>
</dbReference>
<feature type="region of interest" description="Disordered" evidence="1">
    <location>
        <begin position="109"/>
        <end position="139"/>
    </location>
</feature>
<evidence type="ECO:0000313" key="3">
    <source>
        <dbReference type="EMBL" id="EDQ85868.1"/>
    </source>
</evidence>
<dbReference type="InterPro" id="IPR011993">
    <property type="entry name" value="PH-like_dom_sf"/>
</dbReference>
<evidence type="ECO:0000256" key="1">
    <source>
        <dbReference type="SAM" id="MobiDB-lite"/>
    </source>
</evidence>
<dbReference type="SUPFAM" id="SSF118370">
    <property type="entry name" value="Vasodilator-stimulated phosphoprotein, VASP, tetramerisation domain"/>
    <property type="match status" value="1"/>
</dbReference>
<organism evidence="3 4">
    <name type="scientific">Monosiga brevicollis</name>
    <name type="common">Choanoflagellate</name>
    <dbReference type="NCBI Taxonomy" id="81824"/>
    <lineage>
        <taxon>Eukaryota</taxon>
        <taxon>Choanoflagellata</taxon>
        <taxon>Craspedida</taxon>
        <taxon>Salpingoecidae</taxon>
        <taxon>Monosiga</taxon>
    </lineage>
</organism>
<sequence>MIYNQNDTKWEPQGPGKGLSHVTLYLNHGSGAYRIVGRNAHVRLGPRLSLCTLSPPEPPISSLTHPLHLARQILWRDNRQIVHGLNFRTEEAATSFAEEVDKAVKVQSVPAAAPPSAAPASTPSTTEGRAAGSRASFGTPTCGGATIRTTAIRSPNCRAPEYSTTKCSAPKCSAPKCSAPKCSAPKCSAPKCSAPKCSTTKCSTPECPTCERCSPSSPKSKPPSVSDSTDLQTKEEAPAPKPKTKTGSRASLTSESDSTPITREDLNRFKMEMLAEVRAQFDKMKSDILRALHVEMTRNAATDA</sequence>